<dbReference type="GO" id="GO:0008250">
    <property type="term" value="C:oligosaccharyltransferase complex"/>
    <property type="evidence" value="ECO:0007669"/>
    <property type="project" value="UniProtKB-UniRule"/>
</dbReference>
<proteinExistence type="inferred from homology"/>
<keyword evidence="2" id="KW-0256">Endoplasmic reticulum</keyword>
<evidence type="ECO:0000313" key="5">
    <source>
        <dbReference type="Proteomes" id="UP000283210"/>
    </source>
</evidence>
<sequence>MDPFRLLGLLFLGLVLGGAQALTPSHYLSQSDVARLENLLSRPFSDLESAYYSVVGLSKLEAVLPDHKEVCQFLKSQLDPTSVDSLFFAAETSQAISGCEIPVSNETRDILLAVVSEDSSMAQIHRAVSALSSLGLPLASQEVVGALTARINKEDNVVA</sequence>
<name>A0A3S2PFY5_ORYJA</name>
<dbReference type="AlphaFoldDB" id="A0A3S2PFY5"/>
<evidence type="ECO:0000259" key="3">
    <source>
        <dbReference type="Pfam" id="PF05817"/>
    </source>
</evidence>
<evidence type="ECO:0000256" key="2">
    <source>
        <dbReference type="RuleBase" id="RU366029"/>
    </source>
</evidence>
<keyword evidence="2" id="KW-0732">Signal</keyword>
<evidence type="ECO:0000256" key="1">
    <source>
        <dbReference type="ARBA" id="ARBA00046750"/>
    </source>
</evidence>
<feature type="chain" id="PRO_5019615773" description="Dolichyl-diphosphooligosaccharide--protein glycosyltransferase subunit 2" evidence="2">
    <location>
        <begin position="22"/>
        <end position="159"/>
    </location>
</feature>
<dbReference type="InterPro" id="IPR008814">
    <property type="entry name" value="Swp1"/>
</dbReference>
<accession>A0A3S2PFY5</accession>
<dbReference type="Pfam" id="PF05817">
    <property type="entry name" value="Ribophorin_II"/>
    <property type="match status" value="1"/>
</dbReference>
<evidence type="ECO:0000313" key="4">
    <source>
        <dbReference type="EMBL" id="RVE72676.1"/>
    </source>
</evidence>
<dbReference type="OrthoDB" id="432292at2759"/>
<dbReference type="UniPathway" id="UPA00378"/>
<dbReference type="EMBL" id="CM012441">
    <property type="protein sequence ID" value="RVE72676.1"/>
    <property type="molecule type" value="Genomic_DNA"/>
</dbReference>
<dbReference type="PANTHER" id="PTHR12640:SF0">
    <property type="entry name" value="DOLICHYL-DIPHOSPHOOLIGOSACCHARIDE--PROTEIN GLYCOSYLTRANSFERASE SUBUNIT 2"/>
    <property type="match status" value="1"/>
</dbReference>
<comment type="subunit">
    <text evidence="1">Component of the oligosaccharyltransferase (OST) complex. OST exists in two different complex forms which contain common core subunits RPN1, RPN2, OST48, OST4, DAD1 and TMEM258, either STT3A or STT3B as catalytic subunits, and form-specific accessory subunits. STT3A complex assembly occurs through the formation of 3 subcomplexes. Subcomplex 1 contains RPN1 and TMEM258, subcomplex 2 contains the STT3A-specific subunits STT3A, DC2/OSTC, and KCP2 as well as the core subunit OST4, and subcomplex 3 contains RPN2, DAD1, and OST48. The STT3A complex can form stable complexes with the Sec61 complex or with both the Sec61 and TRAP complexes. Interacts with DDI2. Interacts with TMEM35A/NACHO.</text>
</comment>
<reference evidence="4 5" key="1">
    <citation type="submission" date="2018-11" db="EMBL/GenBank/DDBJ databases">
        <authorList>
            <person name="Lopez-Roques C."/>
            <person name="Donnadieu C."/>
            <person name="Bouchez O."/>
            <person name="Klopp C."/>
            <person name="Cabau C."/>
            <person name="Zahm M."/>
        </authorList>
    </citation>
    <scope>NUCLEOTIDE SEQUENCE [LARGE SCALE GENOMIC DNA]</scope>
    <source>
        <strain evidence="4">RS831</strain>
        <tissue evidence="4">Whole body</tissue>
    </source>
</reference>
<dbReference type="PANTHER" id="PTHR12640">
    <property type="entry name" value="RIBOPHORIN II"/>
    <property type="match status" value="1"/>
</dbReference>
<protein>
    <recommendedName>
        <fullName evidence="2">Dolichyl-diphosphooligosaccharide--protein glycosyltransferase subunit 2</fullName>
    </recommendedName>
    <alternativeName>
        <fullName evidence="2">Ribophorin-2</fullName>
    </alternativeName>
</protein>
<dbReference type="Proteomes" id="UP000283210">
    <property type="component" value="Chromosome 5"/>
</dbReference>
<feature type="signal peptide" evidence="2">
    <location>
        <begin position="1"/>
        <end position="21"/>
    </location>
</feature>
<comment type="similarity">
    <text evidence="2">Belongs to the SWP1 family.</text>
</comment>
<organism evidence="4 5">
    <name type="scientific">Oryzias javanicus</name>
    <name type="common">Javanese ricefish</name>
    <name type="synonym">Aplocheilus javanicus</name>
    <dbReference type="NCBI Taxonomy" id="123683"/>
    <lineage>
        <taxon>Eukaryota</taxon>
        <taxon>Metazoa</taxon>
        <taxon>Chordata</taxon>
        <taxon>Craniata</taxon>
        <taxon>Vertebrata</taxon>
        <taxon>Euteleostomi</taxon>
        <taxon>Actinopterygii</taxon>
        <taxon>Neopterygii</taxon>
        <taxon>Teleostei</taxon>
        <taxon>Neoteleostei</taxon>
        <taxon>Acanthomorphata</taxon>
        <taxon>Ovalentaria</taxon>
        <taxon>Atherinomorphae</taxon>
        <taxon>Beloniformes</taxon>
        <taxon>Adrianichthyidae</taxon>
        <taxon>Oryziinae</taxon>
        <taxon>Oryzias</taxon>
    </lineage>
</organism>
<comment type="function">
    <text evidence="2">Subunit of the oligosaccharyl transferase (OST) complex that catalyzes the initial transfer of a defined glycan (Glc(3)Man(9)GlcNAc(2) in eukaryotes) from the lipid carrier dolichol-pyrophosphate to an asparagine residue within an Asn-X-Ser/Thr consensus motif in nascent polypeptide chains, the first step in protein N-glycosylation. N-glycosylation occurs cotranslationally and the complex associates with the Sec61 complex at the channel-forming translocon complex that mediates protein translocation across the endoplasmic reticulum (ER). All subunits are required for a maximal enzyme activity.</text>
</comment>
<reference evidence="4 5" key="2">
    <citation type="submission" date="2019-01" db="EMBL/GenBank/DDBJ databases">
        <title>A chromosome length genome reference of the Java medaka (oryzias javanicus).</title>
        <authorList>
            <person name="Herpin A."/>
            <person name="Takehana Y."/>
            <person name="Naruse K."/>
            <person name="Ansai S."/>
            <person name="Kawaguchi M."/>
        </authorList>
    </citation>
    <scope>NUCLEOTIDE SEQUENCE [LARGE SCALE GENOMIC DNA]</scope>
    <source>
        <strain evidence="4">RS831</strain>
        <tissue evidence="4">Whole body</tissue>
    </source>
</reference>
<gene>
    <name evidence="4" type="ORF">OJAV_G00042850</name>
</gene>
<feature type="domain" description="Ribophorin II N-terminal" evidence="3">
    <location>
        <begin position="28"/>
        <end position="157"/>
    </location>
</feature>
<keyword evidence="5" id="KW-1185">Reference proteome</keyword>
<dbReference type="InterPro" id="IPR055373">
    <property type="entry name" value="Ribophorin_II_N"/>
</dbReference>
<comment type="subcellular location">
    <subcellularLocation>
        <location evidence="2">Endoplasmic reticulum membrane</location>
        <topology evidence="2">Multi-pass membrane protein</topology>
    </subcellularLocation>
</comment>
<dbReference type="GO" id="GO:0006487">
    <property type="term" value="P:protein N-linked glycosylation"/>
    <property type="evidence" value="ECO:0007669"/>
    <property type="project" value="UniProtKB-UniRule"/>
</dbReference>
<comment type="pathway">
    <text evidence="2">Protein modification; protein glycosylation.</text>
</comment>